<evidence type="ECO:0000313" key="2">
    <source>
        <dbReference type="Proteomes" id="UP000176944"/>
    </source>
</evidence>
<name>A0A1D9FYJ5_MOOP1</name>
<organism evidence="1 2">
    <name type="scientific">Moorena producens (strain JHB)</name>
    <dbReference type="NCBI Taxonomy" id="1454205"/>
    <lineage>
        <taxon>Bacteria</taxon>
        <taxon>Bacillati</taxon>
        <taxon>Cyanobacteriota</taxon>
        <taxon>Cyanophyceae</taxon>
        <taxon>Coleofasciculales</taxon>
        <taxon>Coleofasciculaceae</taxon>
        <taxon>Moorena</taxon>
    </lineage>
</organism>
<evidence type="ECO:0000313" key="1">
    <source>
        <dbReference type="EMBL" id="AOY80437.2"/>
    </source>
</evidence>
<proteinExistence type="predicted"/>
<reference evidence="2" key="1">
    <citation type="submission" date="2016-10" db="EMBL/GenBank/DDBJ databases">
        <title>Comparative genomics uncovers the prolific and rare metabolic potential of the cyanobacterial genus Moorea.</title>
        <authorList>
            <person name="Leao T."/>
            <person name="Castelao G."/>
            <person name="Korobeynikov A."/>
            <person name="Monroe E.A."/>
            <person name="Podell S."/>
            <person name="Glukhov E."/>
            <person name="Allen E."/>
            <person name="Gerwick W.H."/>
            <person name="Gerwick L."/>
        </authorList>
    </citation>
    <scope>NUCLEOTIDE SEQUENCE [LARGE SCALE GENOMIC DNA]</scope>
    <source>
        <strain evidence="2">JHB</strain>
    </source>
</reference>
<dbReference type="EMBL" id="CP017708">
    <property type="protein sequence ID" value="AOY80437.2"/>
    <property type="molecule type" value="Genomic_DNA"/>
</dbReference>
<protein>
    <submittedName>
        <fullName evidence="1">Uncharacterized protein</fullName>
    </submittedName>
</protein>
<dbReference type="Proteomes" id="UP000176944">
    <property type="component" value="Chromosome"/>
</dbReference>
<sequence length="57" mass="6601">MTQLIESEYEFYQPQVVKEEINGKNDEASAFESLAIAHEHPYPQQMNPQKFCALAWA</sequence>
<accession>A0A1D9FYJ5</accession>
<dbReference type="AlphaFoldDB" id="A0A1D9FYJ5"/>
<gene>
    <name evidence="1" type="ORF">BJP36_11440</name>
</gene>